<evidence type="ECO:0000313" key="1">
    <source>
        <dbReference type="EMBL" id="SOJ53638.1"/>
    </source>
</evidence>
<comment type="caution">
    <text evidence="1">The sequence shown here is derived from an EMBL/GenBank/DDBJ whole genome shotgun (WGS) entry which is preliminary data.</text>
</comment>
<evidence type="ECO:0000313" key="2">
    <source>
        <dbReference type="Proteomes" id="UP000554965"/>
    </source>
</evidence>
<dbReference type="RefSeq" id="WP_224770024.1">
    <property type="nucleotide sequence ID" value="NZ_OCVX01000003.1"/>
</dbReference>
<protein>
    <submittedName>
        <fullName evidence="1">Uncharacterized protein</fullName>
    </submittedName>
</protein>
<reference evidence="1 2" key="1">
    <citation type="submission" date="2017-10" db="EMBL/GenBank/DDBJ databases">
        <authorList>
            <consortium name="Urmite Genomes"/>
        </authorList>
    </citation>
    <scope>NUCLEOTIDE SEQUENCE [LARGE SCALE GENOMIC DNA]</scope>
    <source>
        <strain evidence="1 2">FB-527</strain>
    </source>
</reference>
<dbReference type="AlphaFoldDB" id="A0A7Z7N8F7"/>
<accession>A0A7Z7N8F7</accession>
<dbReference type="Proteomes" id="UP000554965">
    <property type="component" value="Unassembled WGS sequence"/>
</dbReference>
<proteinExistence type="predicted"/>
<sequence>MHVASGNVVADMLGSRAPCADEEEIPVNHEILFQEVETAYAYPVFGVDDIV</sequence>
<gene>
    <name evidence="1" type="ORF">MSIMFB_01137</name>
</gene>
<organism evidence="1 2">
    <name type="scientific">Mycobacterium simulans</name>
    <dbReference type="NCBI Taxonomy" id="627089"/>
    <lineage>
        <taxon>Bacteria</taxon>
        <taxon>Bacillati</taxon>
        <taxon>Actinomycetota</taxon>
        <taxon>Actinomycetes</taxon>
        <taxon>Mycobacteriales</taxon>
        <taxon>Mycobacteriaceae</taxon>
        <taxon>Mycobacterium</taxon>
    </lineage>
</organism>
<name>A0A7Z7N8F7_9MYCO</name>
<keyword evidence="2" id="KW-1185">Reference proteome</keyword>
<dbReference type="EMBL" id="OCTY01000002">
    <property type="protein sequence ID" value="SOJ53638.1"/>
    <property type="molecule type" value="Genomic_DNA"/>
</dbReference>